<evidence type="ECO:0000313" key="2">
    <source>
        <dbReference type="Proteomes" id="UP001500392"/>
    </source>
</evidence>
<keyword evidence="2" id="KW-1185">Reference proteome</keyword>
<reference evidence="2" key="1">
    <citation type="journal article" date="2019" name="Int. J. Syst. Evol. Microbiol.">
        <title>The Global Catalogue of Microorganisms (GCM) 10K type strain sequencing project: providing services to taxonomists for standard genome sequencing and annotation.</title>
        <authorList>
            <consortium name="The Broad Institute Genomics Platform"/>
            <consortium name="The Broad Institute Genome Sequencing Center for Infectious Disease"/>
            <person name="Wu L."/>
            <person name="Ma J."/>
        </authorList>
    </citation>
    <scope>NUCLEOTIDE SEQUENCE [LARGE SCALE GENOMIC DNA]</scope>
    <source>
        <strain evidence="2">JCM 17304</strain>
    </source>
</reference>
<organism evidence="1 2">
    <name type="scientific">Zhongshania borealis</name>
    <dbReference type="NCBI Taxonomy" id="889488"/>
    <lineage>
        <taxon>Bacteria</taxon>
        <taxon>Pseudomonadati</taxon>
        <taxon>Pseudomonadota</taxon>
        <taxon>Gammaproteobacteria</taxon>
        <taxon>Cellvibrionales</taxon>
        <taxon>Spongiibacteraceae</taxon>
        <taxon>Zhongshania</taxon>
    </lineage>
</organism>
<evidence type="ECO:0008006" key="3">
    <source>
        <dbReference type="Google" id="ProtNLM"/>
    </source>
</evidence>
<dbReference type="EMBL" id="BAABDM010000006">
    <property type="protein sequence ID" value="GAA4102105.1"/>
    <property type="molecule type" value="Genomic_DNA"/>
</dbReference>
<accession>A0ABP7X151</accession>
<dbReference type="Proteomes" id="UP001500392">
    <property type="component" value="Unassembled WGS sequence"/>
</dbReference>
<gene>
    <name evidence="1" type="ORF">GCM10022414_29800</name>
</gene>
<name>A0ABP7X151_9GAMM</name>
<protein>
    <recommendedName>
        <fullName evidence="3">Transposase</fullName>
    </recommendedName>
</protein>
<comment type="caution">
    <text evidence="1">The sequence shown here is derived from an EMBL/GenBank/DDBJ whole genome shotgun (WGS) entry which is preliminary data.</text>
</comment>
<sequence>MPTPSVKCIAKAQESYSVVTEVLSKWNAVGNNERAPKVLGYCRIQFKLAIRAVTQQLL</sequence>
<evidence type="ECO:0000313" key="1">
    <source>
        <dbReference type="EMBL" id="GAA4102105.1"/>
    </source>
</evidence>
<proteinExistence type="predicted"/>